<keyword evidence="3" id="KW-1185">Reference proteome</keyword>
<gene>
    <name evidence="2" type="ORF">STARVERO_01866</name>
</gene>
<sequence>MATVMNRSEVQTPAAQRQTRGAFANPATVAALRPAEAGEKKGQSANAPVGSIAAIESQLGF</sequence>
<dbReference type="RefSeq" id="WP_159598649.1">
    <property type="nucleotide sequence ID" value="NZ_CACSAS010000001.1"/>
</dbReference>
<name>A0A5S9NX44_9HYPH</name>
<accession>A0A5S9NX44</accession>
<proteinExistence type="predicted"/>
<protein>
    <submittedName>
        <fullName evidence="2">Uncharacterized protein</fullName>
    </submittedName>
</protein>
<feature type="compositionally biased region" description="Polar residues" evidence="1">
    <location>
        <begin position="1"/>
        <end position="19"/>
    </location>
</feature>
<dbReference type="EMBL" id="CACSAS010000001">
    <property type="protein sequence ID" value="CAA0095378.1"/>
    <property type="molecule type" value="Genomic_DNA"/>
</dbReference>
<dbReference type="Proteomes" id="UP000433050">
    <property type="component" value="Unassembled WGS sequence"/>
</dbReference>
<feature type="region of interest" description="Disordered" evidence="1">
    <location>
        <begin position="1"/>
        <end position="23"/>
    </location>
</feature>
<evidence type="ECO:0000256" key="1">
    <source>
        <dbReference type="SAM" id="MobiDB-lite"/>
    </source>
</evidence>
<organism evidence="2 3">
    <name type="scientific">Starkeya nomas</name>
    <dbReference type="NCBI Taxonomy" id="2666134"/>
    <lineage>
        <taxon>Bacteria</taxon>
        <taxon>Pseudomonadati</taxon>
        <taxon>Pseudomonadota</taxon>
        <taxon>Alphaproteobacteria</taxon>
        <taxon>Hyphomicrobiales</taxon>
        <taxon>Xanthobacteraceae</taxon>
        <taxon>Starkeya</taxon>
    </lineage>
</organism>
<dbReference type="AlphaFoldDB" id="A0A5S9NX44"/>
<reference evidence="2 3" key="1">
    <citation type="submission" date="2019-12" db="EMBL/GenBank/DDBJ databases">
        <authorList>
            <person name="Reyes-Prieto M."/>
        </authorList>
    </citation>
    <scope>NUCLEOTIDE SEQUENCE [LARGE SCALE GENOMIC DNA]</scope>
    <source>
        <strain evidence="2">HF14-78462</strain>
    </source>
</reference>
<evidence type="ECO:0000313" key="2">
    <source>
        <dbReference type="EMBL" id="CAA0095378.1"/>
    </source>
</evidence>
<evidence type="ECO:0000313" key="3">
    <source>
        <dbReference type="Proteomes" id="UP000433050"/>
    </source>
</evidence>